<sequence length="175" mass="20628">MLTVRLIQRDIGEIASMQWWFKYPELMRRSFNLWPPFWLTGIKVEKVAPDYSYARVKLKWRPWTRNLNGSQFGGSLFSMTDPIYTTLLLARLGIKRYYVWDQAAEIVFKKPAYGAVWFEAEVSDAFIEDIRQQTASGEKYLPKVVNRLVNKNGDLIAEVNRTLYVRLRPAFRPKQ</sequence>
<proteinExistence type="predicted"/>
<dbReference type="Gene3D" id="3.10.129.10">
    <property type="entry name" value="Hotdog Thioesterase"/>
    <property type="match status" value="1"/>
</dbReference>
<dbReference type="InterPro" id="IPR027961">
    <property type="entry name" value="DUF4442"/>
</dbReference>
<dbReference type="EMBL" id="UHIC01000001">
    <property type="protein sequence ID" value="SUO94560.1"/>
    <property type="molecule type" value="Genomic_DNA"/>
</dbReference>
<protein>
    <recommendedName>
        <fullName evidence="3">DUF4442 domain-containing protein</fullName>
    </recommendedName>
</protein>
<keyword evidence="2" id="KW-1185">Reference proteome</keyword>
<accession>A0A380MPM1</accession>
<gene>
    <name evidence="1" type="ORF">NCTC13337_00810</name>
</gene>
<dbReference type="SUPFAM" id="SSF54637">
    <property type="entry name" value="Thioesterase/thiol ester dehydrase-isomerase"/>
    <property type="match status" value="1"/>
</dbReference>
<reference evidence="1 2" key="1">
    <citation type="submission" date="2018-06" db="EMBL/GenBank/DDBJ databases">
        <authorList>
            <consortium name="Pathogen Informatics"/>
            <person name="Doyle S."/>
        </authorList>
    </citation>
    <scope>NUCLEOTIDE SEQUENCE [LARGE SCALE GENOMIC DNA]</scope>
    <source>
        <strain evidence="1 2">NCTC13337</strain>
    </source>
</reference>
<name>A0A380MPM1_9GAMM</name>
<evidence type="ECO:0000313" key="1">
    <source>
        <dbReference type="EMBL" id="SUO94560.1"/>
    </source>
</evidence>
<dbReference type="Proteomes" id="UP000254601">
    <property type="component" value="Unassembled WGS sequence"/>
</dbReference>
<organism evidence="1 2">
    <name type="scientific">Suttonella ornithocola</name>
    <dbReference type="NCBI Taxonomy" id="279832"/>
    <lineage>
        <taxon>Bacteria</taxon>
        <taxon>Pseudomonadati</taxon>
        <taxon>Pseudomonadota</taxon>
        <taxon>Gammaproteobacteria</taxon>
        <taxon>Cardiobacteriales</taxon>
        <taxon>Cardiobacteriaceae</taxon>
        <taxon>Suttonella</taxon>
    </lineage>
</organism>
<dbReference type="Pfam" id="PF14539">
    <property type="entry name" value="DUF4442"/>
    <property type="match status" value="1"/>
</dbReference>
<evidence type="ECO:0008006" key="3">
    <source>
        <dbReference type="Google" id="ProtNLM"/>
    </source>
</evidence>
<dbReference type="InterPro" id="IPR029069">
    <property type="entry name" value="HotDog_dom_sf"/>
</dbReference>
<evidence type="ECO:0000313" key="2">
    <source>
        <dbReference type="Proteomes" id="UP000254601"/>
    </source>
</evidence>
<dbReference type="AlphaFoldDB" id="A0A380MPM1"/>